<keyword evidence="3" id="KW-1185">Reference proteome</keyword>
<proteinExistence type="predicted"/>
<evidence type="ECO:0000259" key="1">
    <source>
        <dbReference type="Pfam" id="PF00646"/>
    </source>
</evidence>
<sequence>MAPKVLVKPNGGRDPRTYARLSLLDSSPRWRQISLMVRRTRASSRSGAARFLRRRHDDMISDLSEDLLLLILRRVDTRTTLGAGSISRRWAHLPRELPALDFRVSYLLPPRCLRWLLLHLDMSSKPAHVLLQYTREAVNLDDMPNMERYMRRAMRTFNSSIERFLEGPAAVSCSINRLIAEAKP</sequence>
<dbReference type="EnsemblPlants" id="HORVU.MOREX.r3.3HG0314650.1">
    <property type="protein sequence ID" value="HORVU.MOREX.r3.3HG0314650.1.CDS1"/>
    <property type="gene ID" value="HORVU.MOREX.r3.3HG0314650"/>
</dbReference>
<evidence type="ECO:0000313" key="3">
    <source>
        <dbReference type="Proteomes" id="UP000011116"/>
    </source>
</evidence>
<dbReference type="Proteomes" id="UP000011116">
    <property type="component" value="Chromosome 3H"/>
</dbReference>
<reference evidence="2" key="3">
    <citation type="submission" date="2022-01" db="UniProtKB">
        <authorList>
            <consortium name="EnsemblPlants"/>
        </authorList>
    </citation>
    <scope>IDENTIFICATION</scope>
    <source>
        <strain evidence="2">subsp. vulgare</strain>
    </source>
</reference>
<dbReference type="SUPFAM" id="SSF81383">
    <property type="entry name" value="F-box domain"/>
    <property type="match status" value="1"/>
</dbReference>
<dbReference type="PANTHER" id="PTHR35545">
    <property type="entry name" value="F-BOX DOMAIN-CONTAINING PROTEIN"/>
    <property type="match status" value="1"/>
</dbReference>
<dbReference type="PANTHER" id="PTHR35545:SF31">
    <property type="entry name" value="F-BOX DOMAIN-CONTAINING PROTEIN"/>
    <property type="match status" value="1"/>
</dbReference>
<evidence type="ECO:0000313" key="2">
    <source>
        <dbReference type="EnsemblPlants" id="HORVU.MOREX.r3.3HG0314650.1.CDS1"/>
    </source>
</evidence>
<dbReference type="Gramene" id="HORVU.MOREX.r3.3HG0314650.1">
    <property type="protein sequence ID" value="HORVU.MOREX.r3.3HG0314650.1.CDS1"/>
    <property type="gene ID" value="HORVU.MOREX.r3.3HG0314650"/>
</dbReference>
<name>A0A8I6X7N4_HORVV</name>
<reference evidence="2" key="2">
    <citation type="submission" date="2020-10" db="EMBL/GenBank/DDBJ databases">
        <authorList>
            <person name="Scholz U."/>
            <person name="Mascher M."/>
            <person name="Fiebig A."/>
        </authorList>
    </citation>
    <scope>NUCLEOTIDE SEQUENCE [LARGE SCALE GENOMIC DNA]</scope>
    <source>
        <strain evidence="2">cv. Morex</strain>
    </source>
</reference>
<dbReference type="InterPro" id="IPR001810">
    <property type="entry name" value="F-box_dom"/>
</dbReference>
<dbReference type="AlphaFoldDB" id="A0A8I6X7N4"/>
<organism evidence="2 3">
    <name type="scientific">Hordeum vulgare subsp. vulgare</name>
    <name type="common">Domesticated barley</name>
    <dbReference type="NCBI Taxonomy" id="112509"/>
    <lineage>
        <taxon>Eukaryota</taxon>
        <taxon>Viridiplantae</taxon>
        <taxon>Streptophyta</taxon>
        <taxon>Embryophyta</taxon>
        <taxon>Tracheophyta</taxon>
        <taxon>Spermatophyta</taxon>
        <taxon>Magnoliopsida</taxon>
        <taxon>Liliopsida</taxon>
        <taxon>Poales</taxon>
        <taxon>Poaceae</taxon>
        <taxon>BOP clade</taxon>
        <taxon>Pooideae</taxon>
        <taxon>Triticodae</taxon>
        <taxon>Triticeae</taxon>
        <taxon>Hordeinae</taxon>
        <taxon>Hordeum</taxon>
    </lineage>
</organism>
<dbReference type="InterPro" id="IPR036047">
    <property type="entry name" value="F-box-like_dom_sf"/>
</dbReference>
<reference evidence="3" key="1">
    <citation type="journal article" date="2012" name="Nature">
        <title>A physical, genetic and functional sequence assembly of the barley genome.</title>
        <authorList>
            <consortium name="The International Barley Genome Sequencing Consortium"/>
            <person name="Mayer K.F."/>
            <person name="Waugh R."/>
            <person name="Brown J.W."/>
            <person name="Schulman A."/>
            <person name="Langridge P."/>
            <person name="Platzer M."/>
            <person name="Fincher G.B."/>
            <person name="Muehlbauer G.J."/>
            <person name="Sato K."/>
            <person name="Close T.J."/>
            <person name="Wise R.P."/>
            <person name="Stein N."/>
        </authorList>
    </citation>
    <scope>NUCLEOTIDE SEQUENCE [LARGE SCALE GENOMIC DNA]</scope>
    <source>
        <strain evidence="3">cv. Morex</strain>
    </source>
</reference>
<feature type="domain" description="F-box" evidence="1">
    <location>
        <begin position="60"/>
        <end position="93"/>
    </location>
</feature>
<dbReference type="Pfam" id="PF00646">
    <property type="entry name" value="F-box"/>
    <property type="match status" value="1"/>
</dbReference>
<protein>
    <recommendedName>
        <fullName evidence="1">F-box domain-containing protein</fullName>
    </recommendedName>
</protein>
<accession>A0A8I6X7N4</accession>